<dbReference type="RefSeq" id="WP_407923308.1">
    <property type="nucleotide sequence ID" value="NZ_VLLC01000049.1"/>
</dbReference>
<dbReference type="PROSITE" id="PS00198">
    <property type="entry name" value="4FE4S_FER_1"/>
    <property type="match status" value="1"/>
</dbReference>
<evidence type="ECO:0000256" key="2">
    <source>
        <dbReference type="ARBA" id="ARBA00023004"/>
    </source>
</evidence>
<dbReference type="SUPFAM" id="SSF54862">
    <property type="entry name" value="4Fe-4S ferredoxins"/>
    <property type="match status" value="1"/>
</dbReference>
<keyword evidence="6" id="KW-1185">Reference proteome</keyword>
<gene>
    <name evidence="5" type="ORF">LZ24_03260</name>
</gene>
<feature type="domain" description="4Fe-4S ferredoxin-type" evidence="4">
    <location>
        <begin position="42"/>
        <end position="72"/>
    </location>
</feature>
<keyword evidence="1" id="KW-0479">Metal-binding</keyword>
<dbReference type="Gene3D" id="3.30.70.20">
    <property type="match status" value="1"/>
</dbReference>
<dbReference type="InterPro" id="IPR045220">
    <property type="entry name" value="FRHB/FDHB/HCAR-like"/>
</dbReference>
<dbReference type="GO" id="GO:0051536">
    <property type="term" value="F:iron-sulfur cluster binding"/>
    <property type="evidence" value="ECO:0007669"/>
    <property type="project" value="UniProtKB-KW"/>
</dbReference>
<dbReference type="InterPro" id="IPR017896">
    <property type="entry name" value="4Fe4S_Fe-S-bd"/>
</dbReference>
<dbReference type="PANTHER" id="PTHR31332:SF0">
    <property type="entry name" value="7-HYDROXYMETHYL CHLOROPHYLL A REDUCTASE, CHLOROPLASTIC"/>
    <property type="match status" value="1"/>
</dbReference>
<organism evidence="5 6">
    <name type="scientific">Desulfobotulus alkaliphilus</name>
    <dbReference type="NCBI Taxonomy" id="622671"/>
    <lineage>
        <taxon>Bacteria</taxon>
        <taxon>Pseudomonadati</taxon>
        <taxon>Thermodesulfobacteriota</taxon>
        <taxon>Desulfobacteria</taxon>
        <taxon>Desulfobacterales</taxon>
        <taxon>Desulfobacteraceae</taxon>
        <taxon>Desulfobotulus</taxon>
    </lineage>
</organism>
<evidence type="ECO:0000259" key="4">
    <source>
        <dbReference type="PROSITE" id="PS51379"/>
    </source>
</evidence>
<sequence>MKDFSLLLSEVLQKGICVGCGMCAGVCPKHCLAMDWNILGQYEPQPNSISECISCGLCIKVCPFYEHGINEDGIGQKLFSVIPNIKHTEETGFYLGAFAGAADEETRLNGASGGAVSWLLKKLLEEKRIDKVITVEPCANPEKLFRYTIVSSPSDVDRCAKSAYYPVEMSGVIREIMAQDCRVAIVGLPCFIKAVTLAKSFFPKLRQNIHFTFGLVCGQGKSRMFTEYHIVKMGAEPQDVASFTYRKKVSGFPSSNYAFEMVDVSGRRIRKMWSDGIGDIWGGDYFKQKSCFFCDDIFTECADAAFMDAWLPEFVRDGRGTSLIISRNSLISQLFSNSGTYTDIPAEKVIESQYGVVENKRGFIRYCSADMDVTLKKRDFSLPLSGKKIRLLQKKYKNACFVHQALAQGDGWIGRIDRRVRGSLFIRLKKQIKQRLKQLLGK</sequence>
<protein>
    <submittedName>
        <fullName evidence="5">Coenzyme F420-reducing hydrogenase beta subunit</fullName>
    </submittedName>
</protein>
<evidence type="ECO:0000313" key="5">
    <source>
        <dbReference type="EMBL" id="TWI63389.1"/>
    </source>
</evidence>
<reference evidence="5 6" key="1">
    <citation type="submission" date="2019-07" db="EMBL/GenBank/DDBJ databases">
        <title>Genome sequencing of 100 strains of the haloalkaliphilic chemolithoautotrophic sulfur-oxidizing bacterium Thioalkalivibrio.</title>
        <authorList>
            <person name="Muyzer G."/>
        </authorList>
    </citation>
    <scope>NUCLEOTIDE SEQUENCE [LARGE SCALE GENOMIC DNA]</scope>
    <source>
        <strain evidence="5 6">ASO4-4</strain>
    </source>
</reference>
<dbReference type="GO" id="GO:0052592">
    <property type="term" value="F:oxidoreductase activity, acting on CH or CH2 groups, with an iron-sulfur protein as acceptor"/>
    <property type="evidence" value="ECO:0007669"/>
    <property type="project" value="TreeGrafter"/>
</dbReference>
<dbReference type="EMBL" id="VLLC01000049">
    <property type="protein sequence ID" value="TWI63389.1"/>
    <property type="molecule type" value="Genomic_DNA"/>
</dbReference>
<dbReference type="Pfam" id="PF12838">
    <property type="entry name" value="Fer4_7"/>
    <property type="match status" value="1"/>
</dbReference>
<accession>A0A562R2U9</accession>
<dbReference type="GO" id="GO:0046872">
    <property type="term" value="F:metal ion binding"/>
    <property type="evidence" value="ECO:0007669"/>
    <property type="project" value="UniProtKB-KW"/>
</dbReference>
<comment type="caution">
    <text evidence="5">The sequence shown here is derived from an EMBL/GenBank/DDBJ whole genome shotgun (WGS) entry which is preliminary data.</text>
</comment>
<evidence type="ECO:0000256" key="1">
    <source>
        <dbReference type="ARBA" id="ARBA00022723"/>
    </source>
</evidence>
<proteinExistence type="predicted"/>
<dbReference type="InterPro" id="IPR007516">
    <property type="entry name" value="Co_F420_Hydgase/DH_bsu_N"/>
</dbReference>
<evidence type="ECO:0000256" key="3">
    <source>
        <dbReference type="ARBA" id="ARBA00023014"/>
    </source>
</evidence>
<keyword evidence="2" id="KW-0408">Iron</keyword>
<evidence type="ECO:0000313" key="6">
    <source>
        <dbReference type="Proteomes" id="UP000318307"/>
    </source>
</evidence>
<dbReference type="AlphaFoldDB" id="A0A562R2U9"/>
<feature type="domain" description="4Fe-4S ferredoxin-type" evidence="4">
    <location>
        <begin position="8"/>
        <end position="37"/>
    </location>
</feature>
<dbReference type="Pfam" id="PF04422">
    <property type="entry name" value="FrhB_FdhB_N"/>
    <property type="match status" value="1"/>
</dbReference>
<dbReference type="Proteomes" id="UP000318307">
    <property type="component" value="Unassembled WGS sequence"/>
</dbReference>
<dbReference type="Pfam" id="PF04432">
    <property type="entry name" value="FrhB_FdhB_C"/>
    <property type="match status" value="1"/>
</dbReference>
<dbReference type="InterPro" id="IPR007525">
    <property type="entry name" value="FrhB_FdhB_C"/>
</dbReference>
<name>A0A562R2U9_9BACT</name>
<dbReference type="InterPro" id="IPR017900">
    <property type="entry name" value="4Fe4S_Fe_S_CS"/>
</dbReference>
<keyword evidence="3" id="KW-0411">Iron-sulfur</keyword>
<dbReference type="PROSITE" id="PS51379">
    <property type="entry name" value="4FE4S_FER_2"/>
    <property type="match status" value="2"/>
</dbReference>
<dbReference type="PANTHER" id="PTHR31332">
    <property type="entry name" value="7-HYDROXYMETHYL CHLOROPHYLL A REDUCTASE, CHLOROPLASTIC"/>
    <property type="match status" value="1"/>
</dbReference>